<dbReference type="AlphaFoldDB" id="A0AB39M4F8"/>
<reference evidence="1" key="1">
    <citation type="submission" date="2024-07" db="EMBL/GenBank/DDBJ databases">
        <authorList>
            <person name="Yu S.T."/>
        </authorList>
    </citation>
    <scope>NUCLEOTIDE SEQUENCE</scope>
    <source>
        <strain evidence="1">R08</strain>
    </source>
</reference>
<name>A0AB39M4F8_9ACTN</name>
<dbReference type="EMBL" id="CP163431">
    <property type="protein sequence ID" value="XDQ00817.1"/>
    <property type="molecule type" value="Genomic_DNA"/>
</dbReference>
<dbReference type="RefSeq" id="WP_369187431.1">
    <property type="nucleotide sequence ID" value="NZ_CP163431.1"/>
</dbReference>
<dbReference type="Pfam" id="PF21848">
    <property type="entry name" value="DUF6907"/>
    <property type="match status" value="1"/>
</dbReference>
<organism evidence="1">
    <name type="scientific">Streptomyces sp. R08</name>
    <dbReference type="NCBI Taxonomy" id="3238624"/>
    <lineage>
        <taxon>Bacteria</taxon>
        <taxon>Bacillati</taxon>
        <taxon>Actinomycetota</taxon>
        <taxon>Actinomycetes</taxon>
        <taxon>Kitasatosporales</taxon>
        <taxon>Streptomycetaceae</taxon>
        <taxon>Streptomyces</taxon>
    </lineage>
</organism>
<protein>
    <submittedName>
        <fullName evidence="1">Uncharacterized protein</fullName>
    </submittedName>
</protein>
<sequence length="120" mass="13265">MTNRTVTIHTTDRGPVTIPEPAWCLGEHVADGYWIDITHSGPQEELDFRDEPLWILEVITDPTVRDPARRLPRVYVQQTGFARTLDPAGLDALADALVEHAAVLRARAKEVAALVAAESE</sequence>
<proteinExistence type="predicted"/>
<evidence type="ECO:0000313" key="1">
    <source>
        <dbReference type="EMBL" id="XDQ00817.1"/>
    </source>
</evidence>
<gene>
    <name evidence="1" type="ORF">AB5J58_11755</name>
</gene>
<accession>A0AB39M4F8</accession>
<dbReference type="InterPro" id="IPR054202">
    <property type="entry name" value="DUF6907"/>
</dbReference>